<name>A0A556C3F6_BREAU</name>
<reference evidence="1 2" key="1">
    <citation type="submission" date="2019-07" db="EMBL/GenBank/DDBJ databases">
        <title>Draft genome sequence of Brevibacterium aurantiacum XU54 isolated from Xinjiang China.</title>
        <authorList>
            <person name="Xu X."/>
        </authorList>
    </citation>
    <scope>NUCLEOTIDE SEQUENCE [LARGE SCALE GENOMIC DNA]</scope>
    <source>
        <strain evidence="1 2">XU54</strain>
    </source>
</reference>
<comment type="caution">
    <text evidence="1">The sequence shown here is derived from an EMBL/GenBank/DDBJ whole genome shotgun (WGS) entry which is preliminary data.</text>
</comment>
<keyword evidence="2" id="KW-1185">Reference proteome</keyword>
<dbReference type="AlphaFoldDB" id="A0A556C3F6"/>
<dbReference type="Proteomes" id="UP000316406">
    <property type="component" value="Unassembled WGS sequence"/>
</dbReference>
<proteinExistence type="predicted"/>
<sequence length="69" mass="7085">MRAKFEGAFHSGAGIAFDASNTMDGGYAEATPEAQQGAARVVMAHDSSAHDILEMLGIAQPRPAIPGDA</sequence>
<organism evidence="1 2">
    <name type="scientific">Brevibacterium aurantiacum</name>
    <dbReference type="NCBI Taxonomy" id="273384"/>
    <lineage>
        <taxon>Bacteria</taxon>
        <taxon>Bacillati</taxon>
        <taxon>Actinomycetota</taxon>
        <taxon>Actinomycetes</taxon>
        <taxon>Micrococcales</taxon>
        <taxon>Brevibacteriaceae</taxon>
        <taxon>Brevibacterium</taxon>
    </lineage>
</organism>
<evidence type="ECO:0000313" key="1">
    <source>
        <dbReference type="EMBL" id="TSI11952.1"/>
    </source>
</evidence>
<dbReference type="RefSeq" id="WP_143924537.1">
    <property type="nucleotide sequence ID" value="NZ_VLTK01000023.1"/>
</dbReference>
<accession>A0A556C3F6</accession>
<gene>
    <name evidence="1" type="ORF">FO013_21145</name>
</gene>
<dbReference type="EMBL" id="VLTK01000023">
    <property type="protein sequence ID" value="TSI11952.1"/>
    <property type="molecule type" value="Genomic_DNA"/>
</dbReference>
<evidence type="ECO:0000313" key="2">
    <source>
        <dbReference type="Proteomes" id="UP000316406"/>
    </source>
</evidence>
<protein>
    <submittedName>
        <fullName evidence="1">Uncharacterized protein</fullName>
    </submittedName>
</protein>